<accession>A0ABS8MR46</accession>
<protein>
    <submittedName>
        <fullName evidence="1">Uncharacterized protein</fullName>
    </submittedName>
</protein>
<comment type="caution">
    <text evidence="1">The sequence shown here is derived from an EMBL/GenBank/DDBJ whole genome shotgun (WGS) entry which is preliminary data.</text>
</comment>
<name>A0ABS8MR46_9FLAO</name>
<evidence type="ECO:0000313" key="2">
    <source>
        <dbReference type="Proteomes" id="UP001430919"/>
    </source>
</evidence>
<dbReference type="Proteomes" id="UP001430919">
    <property type="component" value="Unassembled WGS sequence"/>
</dbReference>
<organism evidence="1 2">
    <name type="scientific">Flavobacterium pisciphilum</name>
    <dbReference type="NCBI Taxonomy" id="2893755"/>
    <lineage>
        <taxon>Bacteria</taxon>
        <taxon>Pseudomonadati</taxon>
        <taxon>Bacteroidota</taxon>
        <taxon>Flavobacteriia</taxon>
        <taxon>Flavobacteriales</taxon>
        <taxon>Flavobacteriaceae</taxon>
        <taxon>Flavobacterium</taxon>
    </lineage>
</organism>
<reference evidence="1" key="1">
    <citation type="submission" date="2021-11" db="EMBL/GenBank/DDBJ databases">
        <title>Description of novel Flavobacterium species.</title>
        <authorList>
            <person name="Saticioglu I.B."/>
            <person name="Ay H."/>
            <person name="Altun S."/>
            <person name="Duman M."/>
        </authorList>
    </citation>
    <scope>NUCLEOTIDE SEQUENCE</scope>
    <source>
        <strain evidence="1">F-65</strain>
    </source>
</reference>
<dbReference type="EMBL" id="JAJJMO010000001">
    <property type="protein sequence ID" value="MCC9071226.1"/>
    <property type="molecule type" value="Genomic_DNA"/>
</dbReference>
<evidence type="ECO:0000313" key="1">
    <source>
        <dbReference type="EMBL" id="MCC9071226.1"/>
    </source>
</evidence>
<sequence>MKKQEIQSNALDLLNEFIASAPDEVQEIINKHKKSDIDGPTYYEYLTSIDENSILIDCNNSEVEVEYIRATATTFAFLADPPKLISNRKRKIKKDSVISQSLFF</sequence>
<dbReference type="RefSeq" id="WP_229987852.1">
    <property type="nucleotide sequence ID" value="NZ_JAJJMO010000001.1"/>
</dbReference>
<proteinExistence type="predicted"/>
<keyword evidence="2" id="KW-1185">Reference proteome</keyword>
<gene>
    <name evidence="1" type="ORF">LNQ49_06415</name>
</gene>